<accession>A0ABW8ALP1</accession>
<dbReference type="PANTHER" id="PTHR48229:SF1">
    <property type="entry name" value="ALPHA METHYLACYL-COA RACEMASE-RELATED"/>
    <property type="match status" value="1"/>
</dbReference>
<proteinExistence type="predicted"/>
<sequence>MLESDRYRPVMSTVRAREMIAGHWAALRGDADLTDRVAFARNAAGEEWFRLLPAVYDVPAFAAATIGTALLAVAELGAARSGRDVETVTVDVAEAVAAFRSEALQRPVGWSLPPIWDPVAGVYATADGWIRLHTNYSYHRAAALGVLGIADDGRVDRALVADAVRAFAGDDLERAVVEAGGCAAVARTRTDWKAHGHGCFAVLERPVDLGPADGAGDPGVRLAEPPSPGQPLSGVRVLDLTRVIAGPVATRTLGAWGADVLRIDPPGFVEVPAAVPDTLVGKRSAALDLRSRRAVFLELVAGADVLVHGLRPGALAGLGFGADALRAVNPGLVEVAVDAYGWAGPWAGRRGFDSLVQFSSGIALETGTSDGPGALPAQALDHGTGYLLAAAACRGLTELLAGRGPGIARGSLVGSANVLMQQRISPDELDREPVAVEPVLESRPTAWGELLAVPPPGRIGAARGAWPVDAGPVGRHEPTW</sequence>
<evidence type="ECO:0000313" key="1">
    <source>
        <dbReference type="EMBL" id="MFI7587276.1"/>
    </source>
</evidence>
<organism evidence="1 2">
    <name type="scientific">Spongisporangium articulatum</name>
    <dbReference type="NCBI Taxonomy" id="3362603"/>
    <lineage>
        <taxon>Bacteria</taxon>
        <taxon>Bacillati</taxon>
        <taxon>Actinomycetota</taxon>
        <taxon>Actinomycetes</taxon>
        <taxon>Kineosporiales</taxon>
        <taxon>Kineosporiaceae</taxon>
        <taxon>Spongisporangium</taxon>
    </lineage>
</organism>
<dbReference type="PANTHER" id="PTHR48229">
    <property type="entry name" value="CAIB/BAIF FAMILY ENZYME (AFU_ORTHOLOGUE AFUA_1G05360)-RELATED"/>
    <property type="match status" value="1"/>
</dbReference>
<dbReference type="Pfam" id="PF02515">
    <property type="entry name" value="CoA_transf_3"/>
    <property type="match status" value="1"/>
</dbReference>
<dbReference type="EMBL" id="JBITLV010000002">
    <property type="protein sequence ID" value="MFI7587276.1"/>
    <property type="molecule type" value="Genomic_DNA"/>
</dbReference>
<dbReference type="RefSeq" id="WP_398278574.1">
    <property type="nucleotide sequence ID" value="NZ_JBITLV010000002.1"/>
</dbReference>
<dbReference type="InterPro" id="IPR023606">
    <property type="entry name" value="CoA-Trfase_III_dom_1_sf"/>
</dbReference>
<comment type="caution">
    <text evidence="1">The sequence shown here is derived from an EMBL/GenBank/DDBJ whole genome shotgun (WGS) entry which is preliminary data.</text>
</comment>
<dbReference type="GO" id="GO:0016740">
    <property type="term" value="F:transferase activity"/>
    <property type="evidence" value="ECO:0007669"/>
    <property type="project" value="UniProtKB-KW"/>
</dbReference>
<dbReference type="SUPFAM" id="SSF89796">
    <property type="entry name" value="CoA-transferase family III (CaiB/BaiF)"/>
    <property type="match status" value="2"/>
</dbReference>
<keyword evidence="1" id="KW-0808">Transferase</keyword>
<dbReference type="InterPro" id="IPR003673">
    <property type="entry name" value="CoA-Trfase_fam_III"/>
</dbReference>
<dbReference type="Gene3D" id="3.40.50.10540">
    <property type="entry name" value="Crotonobetainyl-coa:carnitine coa-transferase, domain 1"/>
    <property type="match status" value="1"/>
</dbReference>
<name>A0ABW8ALP1_9ACTN</name>
<keyword evidence="2" id="KW-1185">Reference proteome</keyword>
<reference evidence="1 2" key="1">
    <citation type="submission" date="2024-10" db="EMBL/GenBank/DDBJ databases">
        <title>The Natural Products Discovery Center: Release of the First 8490 Sequenced Strains for Exploring Actinobacteria Biosynthetic Diversity.</title>
        <authorList>
            <person name="Kalkreuter E."/>
            <person name="Kautsar S.A."/>
            <person name="Yang D."/>
            <person name="Bader C.D."/>
            <person name="Teijaro C.N."/>
            <person name="Fluegel L."/>
            <person name="Davis C.M."/>
            <person name="Simpson J.R."/>
            <person name="Lauterbach L."/>
            <person name="Steele A.D."/>
            <person name="Gui C."/>
            <person name="Meng S."/>
            <person name="Li G."/>
            <person name="Viehrig K."/>
            <person name="Ye F."/>
            <person name="Su P."/>
            <person name="Kiefer A.F."/>
            <person name="Nichols A."/>
            <person name="Cepeda A.J."/>
            <person name="Yan W."/>
            <person name="Fan B."/>
            <person name="Jiang Y."/>
            <person name="Adhikari A."/>
            <person name="Zheng C.-J."/>
            <person name="Schuster L."/>
            <person name="Cowan T.M."/>
            <person name="Smanski M.J."/>
            <person name="Chevrette M.G."/>
            <person name="De Carvalho L.P.S."/>
            <person name="Shen B."/>
        </authorList>
    </citation>
    <scope>NUCLEOTIDE SEQUENCE [LARGE SCALE GENOMIC DNA]</scope>
    <source>
        <strain evidence="1 2">NPDC049639</strain>
    </source>
</reference>
<dbReference type="Proteomes" id="UP001612915">
    <property type="component" value="Unassembled WGS sequence"/>
</dbReference>
<evidence type="ECO:0000313" key="2">
    <source>
        <dbReference type="Proteomes" id="UP001612915"/>
    </source>
</evidence>
<dbReference type="InterPro" id="IPR052985">
    <property type="entry name" value="CoA-trans_III_biosynth/detox"/>
</dbReference>
<gene>
    <name evidence="1" type="ORF">ACIB24_09400</name>
</gene>
<protein>
    <submittedName>
        <fullName evidence="1">CoA transferase</fullName>
    </submittedName>
</protein>